<dbReference type="Pfam" id="PF01103">
    <property type="entry name" value="Omp85"/>
    <property type="match status" value="1"/>
</dbReference>
<dbReference type="EMBL" id="JAKOGI010000110">
    <property type="protein sequence ID" value="KAJ8443897.1"/>
    <property type="molecule type" value="Genomic_DNA"/>
</dbReference>
<dbReference type="Gene3D" id="2.40.160.50">
    <property type="entry name" value="membrane protein fhac: a member of the omp85/tpsb transporter family"/>
    <property type="match status" value="1"/>
</dbReference>
<evidence type="ECO:0000313" key="10">
    <source>
        <dbReference type="EMBL" id="KAJ8443897.1"/>
    </source>
</evidence>
<evidence type="ECO:0000256" key="4">
    <source>
        <dbReference type="ARBA" id="ARBA00022692"/>
    </source>
</evidence>
<protein>
    <recommendedName>
        <fullName evidence="9">POTRA domain-containing protein</fullName>
    </recommendedName>
</protein>
<feature type="region of interest" description="Disordered" evidence="8">
    <location>
        <begin position="1"/>
        <end position="23"/>
    </location>
</feature>
<dbReference type="PROSITE" id="PS51779">
    <property type="entry name" value="POTRA"/>
    <property type="match status" value="1"/>
</dbReference>
<dbReference type="InterPro" id="IPR039910">
    <property type="entry name" value="D15-like"/>
</dbReference>
<evidence type="ECO:0000256" key="3">
    <source>
        <dbReference type="ARBA" id="ARBA00022452"/>
    </source>
</evidence>
<dbReference type="PANTHER" id="PTHR12815">
    <property type="entry name" value="SORTING AND ASSEMBLY MACHINERY SAMM50 PROTEIN FAMILY MEMBER"/>
    <property type="match status" value="1"/>
</dbReference>
<evidence type="ECO:0000256" key="8">
    <source>
        <dbReference type="SAM" id="MobiDB-lite"/>
    </source>
</evidence>
<evidence type="ECO:0000256" key="7">
    <source>
        <dbReference type="ARBA" id="ARBA00024013"/>
    </source>
</evidence>
<proteinExistence type="inferred from homology"/>
<dbReference type="Gene3D" id="3.10.20.310">
    <property type="entry name" value="membrane protein fhac"/>
    <property type="match status" value="1"/>
</dbReference>
<comment type="subcellular location">
    <subcellularLocation>
        <location evidence="1">Mitochondrion outer membrane</location>
        <topology evidence="1">Multi-pass membrane protein</topology>
    </subcellularLocation>
    <subcellularLocation>
        <location evidence="7">Plastid</location>
        <location evidence="7">Chloroplast outer membrane</location>
    </subcellularLocation>
</comment>
<evidence type="ECO:0000256" key="2">
    <source>
        <dbReference type="ARBA" id="ARBA00010913"/>
    </source>
</evidence>
<comment type="caution">
    <text evidence="10">The sequence shown here is derived from an EMBL/GenBank/DDBJ whole genome shotgun (WGS) entry which is preliminary data.</text>
</comment>
<evidence type="ECO:0000313" key="11">
    <source>
        <dbReference type="Proteomes" id="UP001153076"/>
    </source>
</evidence>
<keyword evidence="3" id="KW-1134">Transmembrane beta strand</keyword>
<keyword evidence="11" id="KW-1185">Reference proteome</keyword>
<dbReference type="GO" id="GO:0005741">
    <property type="term" value="C:mitochondrial outer membrane"/>
    <property type="evidence" value="ECO:0007669"/>
    <property type="project" value="UniProtKB-SubCell"/>
</dbReference>
<organism evidence="10 11">
    <name type="scientific">Carnegiea gigantea</name>
    <dbReference type="NCBI Taxonomy" id="171969"/>
    <lineage>
        <taxon>Eukaryota</taxon>
        <taxon>Viridiplantae</taxon>
        <taxon>Streptophyta</taxon>
        <taxon>Embryophyta</taxon>
        <taxon>Tracheophyta</taxon>
        <taxon>Spermatophyta</taxon>
        <taxon>Magnoliopsida</taxon>
        <taxon>eudicotyledons</taxon>
        <taxon>Gunneridae</taxon>
        <taxon>Pentapetalae</taxon>
        <taxon>Caryophyllales</taxon>
        <taxon>Cactineae</taxon>
        <taxon>Cactaceae</taxon>
        <taxon>Cactoideae</taxon>
        <taxon>Echinocereeae</taxon>
        <taxon>Carnegiea</taxon>
    </lineage>
</organism>
<keyword evidence="5" id="KW-0934">Plastid</keyword>
<evidence type="ECO:0000256" key="1">
    <source>
        <dbReference type="ARBA" id="ARBA00004374"/>
    </source>
</evidence>
<reference evidence="10" key="1">
    <citation type="submission" date="2022-04" db="EMBL/GenBank/DDBJ databases">
        <title>Carnegiea gigantea Genome sequencing and assembly v2.</title>
        <authorList>
            <person name="Copetti D."/>
            <person name="Sanderson M.J."/>
            <person name="Burquez A."/>
            <person name="Wojciechowski M.F."/>
        </authorList>
    </citation>
    <scope>NUCLEOTIDE SEQUENCE</scope>
    <source>
        <strain evidence="10">SGP5-SGP5p</strain>
        <tissue evidence="10">Aerial part</tissue>
    </source>
</reference>
<accession>A0A9Q1KJL8</accession>
<feature type="compositionally biased region" description="Basic residues" evidence="8">
    <location>
        <begin position="1"/>
        <end position="10"/>
    </location>
</feature>
<dbReference type="InterPro" id="IPR034746">
    <property type="entry name" value="POTRA"/>
</dbReference>
<keyword evidence="6" id="KW-0472">Membrane</keyword>
<sequence length="462" mass="50087">MGGTASKRRMSGVSSAKKQRSCNPKLDMQRVAVRVHDVIIKGNTRTKDLVIRAAMDDLLRASTLGEVSQGVQVAGDRLHQLGIFDDIQLGFQDGPTDLPDTVNALVSVKELPLKKLCDGKVGFAINRGGTCPNVQGELKWKNLLGLADTWEGSVSYNKVDNAGEFSTKVSLPKLGDCVGPVSARTYLGSQDFLKSSSYKQHALGLALDLLNTKNHKLSYDLAWRTLTTDRSQTASKSVSRQLGHDLLSSAKYSYQVDQRDSIKRPTKGYAYSLITQLAGLFPDLRSTRFLRQQFDFRCALPLKWFGKANAALNLGMSGGVVIPSGKKLSIADKIFMGGDSFSPIGSIGELGSFPGFEYRGLGPSEKRRNTLLRDALGGDVALSTFANISYDLPMKALRDAGIYGHAFACAGNLSNIHDNGGHNFSPKKFLQTFRTSIGCGVVIPPNKVIPFATEIVSKAFQT</sequence>
<evidence type="ECO:0000259" key="9">
    <source>
        <dbReference type="PROSITE" id="PS51779"/>
    </source>
</evidence>
<dbReference type="Proteomes" id="UP001153076">
    <property type="component" value="Unassembled WGS sequence"/>
</dbReference>
<dbReference type="PANTHER" id="PTHR12815:SF18">
    <property type="entry name" value="SORTING AND ASSEMBLY MACHINERY COMPONENT 50 HOMOLOG"/>
    <property type="match status" value="1"/>
</dbReference>
<comment type="similarity">
    <text evidence="2">Belongs to the SAM50/omp85 family.</text>
</comment>
<dbReference type="GO" id="GO:0009707">
    <property type="term" value="C:chloroplast outer membrane"/>
    <property type="evidence" value="ECO:0007669"/>
    <property type="project" value="UniProtKB-SubCell"/>
</dbReference>
<name>A0A9Q1KJL8_9CARY</name>
<feature type="domain" description="POTRA" evidence="9">
    <location>
        <begin position="33"/>
        <end position="111"/>
    </location>
</feature>
<keyword evidence="4" id="KW-0812">Transmembrane</keyword>
<evidence type="ECO:0000256" key="6">
    <source>
        <dbReference type="ARBA" id="ARBA00023136"/>
    </source>
</evidence>
<dbReference type="InterPro" id="IPR000184">
    <property type="entry name" value="Bac_surfAg_D15"/>
</dbReference>
<keyword evidence="5" id="KW-1002">Plastid outer membrane</keyword>
<dbReference type="AlphaFoldDB" id="A0A9Q1KJL8"/>
<evidence type="ECO:0000256" key="5">
    <source>
        <dbReference type="ARBA" id="ARBA00022805"/>
    </source>
</evidence>
<dbReference type="OrthoDB" id="1724197at2759"/>
<gene>
    <name evidence="10" type="ORF">Cgig2_032721</name>
</gene>